<dbReference type="Pfam" id="PF00672">
    <property type="entry name" value="HAMP"/>
    <property type="match status" value="1"/>
</dbReference>
<dbReference type="PROSITE" id="PS50109">
    <property type="entry name" value="HIS_KIN"/>
    <property type="match status" value="1"/>
</dbReference>
<sequence>MSVLTSLRSKFALLFLTFIAVPAVLGVIGMGALQAVNDPATEIREVWLPKLRILAALNDHLSDFRLAEGDYMAAADEEERSTHAVTLARLGGEIAANIAEYRVSQPASNASKEAQAFQQFVTAWNTYREIATRLMTQAATLDRQTARQLYRTENQQAYWKASDLLDQLTAADIEEAEASRDQAKSVYDDTSMRFIVIIVGVVGLAILAMAMVNRTISSPLIQLVGVLTRIPQRDFSAPVPHTGRRDEIGAIARAITVFREQAAELEETLRREHGLLTQQRNFITMASHEIRTPLTGIDGHARRLERQADHVAPAEIAERAGRIRAAVRRLTQVVESVTRAAQWDQDPAEVHLRPHALPSVLADIVQRAREENPQRAILLTCAPFPQPLRLDPALLDQAVTNLLGNALKYSDPSTTVSITARMDGDWALVEVEDQGIGIPEAEREQIRTRFFRASNARATVGSGVGLYIVDQIMAIHGGTMSIDSRLNEGTRVTLRLPLSSPISLPEGASL</sequence>
<dbReference type="InterPro" id="IPR036097">
    <property type="entry name" value="HisK_dim/P_sf"/>
</dbReference>
<keyword evidence="5" id="KW-0597">Phosphoprotein</keyword>
<evidence type="ECO:0000313" key="14">
    <source>
        <dbReference type="Proteomes" id="UP000216361"/>
    </source>
</evidence>
<keyword evidence="7" id="KW-0547">Nucleotide-binding</keyword>
<dbReference type="Proteomes" id="UP000216361">
    <property type="component" value="Unassembled WGS sequence"/>
</dbReference>
<dbReference type="Gene3D" id="3.30.565.10">
    <property type="entry name" value="Histidine kinase-like ATPase, C-terminal domain"/>
    <property type="match status" value="1"/>
</dbReference>
<feature type="transmembrane region" description="Helical" evidence="10">
    <location>
        <begin position="192"/>
        <end position="212"/>
    </location>
</feature>
<dbReference type="CDD" id="cd00075">
    <property type="entry name" value="HATPase"/>
    <property type="match status" value="1"/>
</dbReference>
<dbReference type="InterPro" id="IPR004358">
    <property type="entry name" value="Sig_transdc_His_kin-like_C"/>
</dbReference>
<evidence type="ECO:0000313" key="13">
    <source>
        <dbReference type="EMBL" id="OYQ16855.1"/>
    </source>
</evidence>
<dbReference type="Pfam" id="PF12729">
    <property type="entry name" value="4HB_MCP_1"/>
    <property type="match status" value="1"/>
</dbReference>
<dbReference type="GO" id="GO:0005524">
    <property type="term" value="F:ATP binding"/>
    <property type="evidence" value="ECO:0007669"/>
    <property type="project" value="UniProtKB-KW"/>
</dbReference>
<name>A0A255XKA2_9PROT</name>
<dbReference type="PRINTS" id="PR00344">
    <property type="entry name" value="BCTRLSENSOR"/>
</dbReference>
<dbReference type="GO" id="GO:0005886">
    <property type="term" value="C:plasma membrane"/>
    <property type="evidence" value="ECO:0007669"/>
    <property type="project" value="UniProtKB-SubCell"/>
</dbReference>
<dbReference type="InterPro" id="IPR003661">
    <property type="entry name" value="HisK_dim/P_dom"/>
</dbReference>
<keyword evidence="10" id="KW-0472">Membrane</keyword>
<dbReference type="Gene3D" id="1.10.287.130">
    <property type="match status" value="1"/>
</dbReference>
<gene>
    <name evidence="13" type="ORF">CHR90_17950</name>
</gene>
<keyword evidence="10" id="KW-0812">Transmembrane</keyword>
<dbReference type="SMART" id="SM00387">
    <property type="entry name" value="HATPase_c"/>
    <property type="match status" value="1"/>
</dbReference>
<evidence type="ECO:0000256" key="1">
    <source>
        <dbReference type="ARBA" id="ARBA00000085"/>
    </source>
</evidence>
<dbReference type="Pfam" id="PF00512">
    <property type="entry name" value="HisKA"/>
    <property type="match status" value="1"/>
</dbReference>
<keyword evidence="9" id="KW-0067">ATP-binding</keyword>
<dbReference type="SUPFAM" id="SSF47384">
    <property type="entry name" value="Homodimeric domain of signal transducing histidine kinase"/>
    <property type="match status" value="1"/>
</dbReference>
<reference evidence="13 14" key="1">
    <citation type="submission" date="2017-07" db="EMBL/GenBank/DDBJ databases">
        <title>Elstera cyanobacteriorum sp. nov., a novel bacterium isolated from cyanobacterial aggregates in a eutrophic lake.</title>
        <authorList>
            <person name="Cai H."/>
        </authorList>
    </citation>
    <scope>NUCLEOTIDE SEQUENCE [LARGE SCALE GENOMIC DNA]</scope>
    <source>
        <strain evidence="13 14">TH019</strain>
    </source>
</reference>
<dbReference type="CDD" id="cd00082">
    <property type="entry name" value="HisKA"/>
    <property type="match status" value="1"/>
</dbReference>
<keyword evidence="8" id="KW-0418">Kinase</keyword>
<protein>
    <recommendedName>
        <fullName evidence="3">histidine kinase</fullName>
        <ecNumber evidence="3">2.7.13.3</ecNumber>
    </recommendedName>
</protein>
<evidence type="ECO:0000256" key="8">
    <source>
        <dbReference type="ARBA" id="ARBA00022777"/>
    </source>
</evidence>
<evidence type="ECO:0000259" key="11">
    <source>
        <dbReference type="PROSITE" id="PS50109"/>
    </source>
</evidence>
<dbReference type="SUPFAM" id="SSF55874">
    <property type="entry name" value="ATPase domain of HSP90 chaperone/DNA topoisomerase II/histidine kinase"/>
    <property type="match status" value="1"/>
</dbReference>
<dbReference type="PANTHER" id="PTHR44936:SF10">
    <property type="entry name" value="SENSOR PROTEIN RSTB"/>
    <property type="match status" value="1"/>
</dbReference>
<dbReference type="CDD" id="cd06225">
    <property type="entry name" value="HAMP"/>
    <property type="match status" value="1"/>
</dbReference>
<evidence type="ECO:0000256" key="10">
    <source>
        <dbReference type="SAM" id="Phobius"/>
    </source>
</evidence>
<feature type="domain" description="Histidine kinase" evidence="11">
    <location>
        <begin position="285"/>
        <end position="500"/>
    </location>
</feature>
<dbReference type="InterPro" id="IPR003594">
    <property type="entry name" value="HATPase_dom"/>
</dbReference>
<keyword evidence="10" id="KW-1133">Transmembrane helix</keyword>
<dbReference type="InterPro" id="IPR024478">
    <property type="entry name" value="HlyB_4HB_MCP"/>
</dbReference>
<dbReference type="SMART" id="SM00304">
    <property type="entry name" value="HAMP"/>
    <property type="match status" value="1"/>
</dbReference>
<accession>A0A255XKA2</accession>
<dbReference type="PANTHER" id="PTHR44936">
    <property type="entry name" value="SENSOR PROTEIN CREC"/>
    <property type="match status" value="1"/>
</dbReference>
<dbReference type="InterPro" id="IPR003660">
    <property type="entry name" value="HAMP_dom"/>
</dbReference>
<dbReference type="AlphaFoldDB" id="A0A255XKA2"/>
<dbReference type="SMART" id="SM00388">
    <property type="entry name" value="HisKA"/>
    <property type="match status" value="1"/>
</dbReference>
<keyword evidence="4" id="KW-1003">Cell membrane</keyword>
<dbReference type="GO" id="GO:0000155">
    <property type="term" value="F:phosphorelay sensor kinase activity"/>
    <property type="evidence" value="ECO:0007669"/>
    <property type="project" value="InterPro"/>
</dbReference>
<proteinExistence type="predicted"/>
<evidence type="ECO:0000256" key="9">
    <source>
        <dbReference type="ARBA" id="ARBA00022840"/>
    </source>
</evidence>
<comment type="subcellular location">
    <subcellularLocation>
        <location evidence="2">Cell membrane</location>
        <topology evidence="2">Multi-pass membrane protein</topology>
    </subcellularLocation>
</comment>
<dbReference type="Pfam" id="PF02518">
    <property type="entry name" value="HATPase_c"/>
    <property type="match status" value="1"/>
</dbReference>
<feature type="domain" description="HAMP" evidence="12">
    <location>
        <begin position="214"/>
        <end position="267"/>
    </location>
</feature>
<comment type="caution">
    <text evidence="13">The sequence shown here is derived from an EMBL/GenBank/DDBJ whole genome shotgun (WGS) entry which is preliminary data.</text>
</comment>
<keyword evidence="6" id="KW-0808">Transferase</keyword>
<organism evidence="13 14">
    <name type="scientific">Elstera cyanobacteriorum</name>
    <dbReference type="NCBI Taxonomy" id="2022747"/>
    <lineage>
        <taxon>Bacteria</taxon>
        <taxon>Pseudomonadati</taxon>
        <taxon>Pseudomonadota</taxon>
        <taxon>Alphaproteobacteria</taxon>
        <taxon>Rhodospirillales</taxon>
        <taxon>Rhodospirillaceae</taxon>
        <taxon>Elstera</taxon>
    </lineage>
</organism>
<dbReference type="SUPFAM" id="SSF158472">
    <property type="entry name" value="HAMP domain-like"/>
    <property type="match status" value="1"/>
</dbReference>
<dbReference type="InterPro" id="IPR050980">
    <property type="entry name" value="2C_sensor_his_kinase"/>
</dbReference>
<evidence type="ECO:0000256" key="3">
    <source>
        <dbReference type="ARBA" id="ARBA00012438"/>
    </source>
</evidence>
<keyword evidence="14" id="KW-1185">Reference proteome</keyword>
<evidence type="ECO:0000256" key="6">
    <source>
        <dbReference type="ARBA" id="ARBA00022679"/>
    </source>
</evidence>
<dbReference type="EC" id="2.7.13.3" evidence="3"/>
<dbReference type="Gene3D" id="6.10.340.10">
    <property type="match status" value="1"/>
</dbReference>
<evidence type="ECO:0000256" key="5">
    <source>
        <dbReference type="ARBA" id="ARBA00022553"/>
    </source>
</evidence>
<dbReference type="PROSITE" id="PS50885">
    <property type="entry name" value="HAMP"/>
    <property type="match status" value="1"/>
</dbReference>
<dbReference type="EMBL" id="NOXS01000035">
    <property type="protein sequence ID" value="OYQ16855.1"/>
    <property type="molecule type" value="Genomic_DNA"/>
</dbReference>
<comment type="catalytic activity">
    <reaction evidence="1">
        <text>ATP + protein L-histidine = ADP + protein N-phospho-L-histidine.</text>
        <dbReference type="EC" id="2.7.13.3"/>
    </reaction>
</comment>
<evidence type="ECO:0000256" key="4">
    <source>
        <dbReference type="ARBA" id="ARBA00022475"/>
    </source>
</evidence>
<evidence type="ECO:0000256" key="7">
    <source>
        <dbReference type="ARBA" id="ARBA00022741"/>
    </source>
</evidence>
<dbReference type="InterPro" id="IPR036890">
    <property type="entry name" value="HATPase_C_sf"/>
</dbReference>
<dbReference type="InterPro" id="IPR005467">
    <property type="entry name" value="His_kinase_dom"/>
</dbReference>
<evidence type="ECO:0000259" key="12">
    <source>
        <dbReference type="PROSITE" id="PS50885"/>
    </source>
</evidence>
<evidence type="ECO:0000256" key="2">
    <source>
        <dbReference type="ARBA" id="ARBA00004651"/>
    </source>
</evidence>